<organism evidence="2">
    <name type="scientific">Aureobasidium pullulans</name>
    <name type="common">Black yeast</name>
    <name type="synonym">Pullularia pullulans</name>
    <dbReference type="NCBI Taxonomy" id="5580"/>
    <lineage>
        <taxon>Eukaryota</taxon>
        <taxon>Fungi</taxon>
        <taxon>Dikarya</taxon>
        <taxon>Ascomycota</taxon>
        <taxon>Pezizomycotina</taxon>
        <taxon>Dothideomycetes</taxon>
        <taxon>Dothideomycetidae</taxon>
        <taxon>Dothideales</taxon>
        <taxon>Saccotheciaceae</taxon>
        <taxon>Aureobasidium</taxon>
    </lineage>
</organism>
<comment type="caution">
    <text evidence="2">The sequence shown here is derived from an EMBL/GenBank/DDBJ whole genome shotgun (WGS) entry which is preliminary data.</text>
</comment>
<accession>A0A4S9D690</accession>
<proteinExistence type="predicted"/>
<reference evidence="2" key="1">
    <citation type="submission" date="2018-10" db="EMBL/GenBank/DDBJ databases">
        <title>Fifty Aureobasidium pullulans genomes reveal a recombining polyextremotolerant generalist.</title>
        <authorList>
            <person name="Gostincar C."/>
            <person name="Turk M."/>
            <person name="Zajc J."/>
            <person name="Gunde-Cimerman N."/>
        </authorList>
    </citation>
    <scope>NUCLEOTIDE SEQUENCE [LARGE SCALE GENOMIC DNA]</scope>
    <source>
        <strain evidence="2">EXF-10085</strain>
    </source>
</reference>
<evidence type="ECO:0000256" key="1">
    <source>
        <dbReference type="SAM" id="MobiDB-lite"/>
    </source>
</evidence>
<evidence type="ECO:0000313" key="2">
    <source>
        <dbReference type="EMBL" id="THX15566.1"/>
    </source>
</evidence>
<sequence length="127" mass="14524">MWHSARHFYSKNYSTISTILHLKVVAMHKDYQSLTMCFWRNVYYVDCKHYSRDPVACIEANHTDTHCEGWDDDDKEMQSQTRDGTPYTKALPGDCMDCKYRASLKKSKDSKSGGRSGGRGSSGRVKA</sequence>
<gene>
    <name evidence="2" type="ORF">D6D13_02280</name>
</gene>
<protein>
    <submittedName>
        <fullName evidence="2">Uncharacterized protein</fullName>
    </submittedName>
</protein>
<feature type="region of interest" description="Disordered" evidence="1">
    <location>
        <begin position="69"/>
        <end position="88"/>
    </location>
</feature>
<feature type="region of interest" description="Disordered" evidence="1">
    <location>
        <begin position="104"/>
        <end position="127"/>
    </location>
</feature>
<dbReference type="AlphaFoldDB" id="A0A4S9D690"/>
<name>A0A4S9D690_AURPU</name>
<dbReference type="EMBL" id="QZAS01000005">
    <property type="protein sequence ID" value="THX15566.1"/>
    <property type="molecule type" value="Genomic_DNA"/>
</dbReference>